<evidence type="ECO:0000256" key="2">
    <source>
        <dbReference type="ARBA" id="ARBA00029447"/>
    </source>
</evidence>
<keyword evidence="4" id="KW-0812">Transmembrane</keyword>
<keyword evidence="8" id="KW-1185">Reference proteome</keyword>
<feature type="transmembrane region" description="Helical" evidence="4">
    <location>
        <begin position="20"/>
        <end position="45"/>
    </location>
</feature>
<dbReference type="Pfam" id="PF00015">
    <property type="entry name" value="MCPsignal"/>
    <property type="match status" value="1"/>
</dbReference>
<keyword evidence="4" id="KW-1133">Transmembrane helix</keyword>
<dbReference type="CDD" id="cd06225">
    <property type="entry name" value="HAMP"/>
    <property type="match status" value="1"/>
</dbReference>
<evidence type="ECO:0000256" key="3">
    <source>
        <dbReference type="PROSITE-ProRule" id="PRU00284"/>
    </source>
</evidence>
<proteinExistence type="inferred from homology"/>
<evidence type="ECO:0000259" key="6">
    <source>
        <dbReference type="PROSITE" id="PS50885"/>
    </source>
</evidence>
<dbReference type="EMBL" id="JAOQKJ010000001">
    <property type="protein sequence ID" value="MCU6742924.1"/>
    <property type="molecule type" value="Genomic_DNA"/>
</dbReference>
<evidence type="ECO:0000313" key="8">
    <source>
        <dbReference type="Proteomes" id="UP001652432"/>
    </source>
</evidence>
<feature type="transmembrane region" description="Helical" evidence="4">
    <location>
        <begin position="205"/>
        <end position="228"/>
    </location>
</feature>
<sequence length="589" mass="65088">MRKREKKEKKIRKTRKKRGIGLEMKIMLLILLFAAAAFGCIFILVNKLQSITNVSNEIVTKQVTEQEQISELSREFTYINGQVLTHVMTTNNVTMEELKTKILAEMEQMDTQMDAFSKCLSENDQRRDAFQSAYDVYAKYKRTVESLLETSAANKTQAYVSATSNLPMFNESIEACMDEMLEITETQMDIAHAGMEERAESVPGIVAVASLILALTMLLIMIGIKLWVINPVKGATKQVDELVEGIRNNEGDITRRIRVRSRDEIGRLSMAINDLVSQMQEIIEALQNGCRRMQETQTGISACVEKVNESAANTTQNLTRLSGGMEKVSGAVQEVKEDTLLLGQTVEGMKQVAEEGSSYAAGIKGKAGEMKEVALASKKEATSMLSEINAAVNSSIESSQQIHKITKLTGDILGIAGTTNLLALNASIEAARAGEAGKGFAVVAEEIRNLADSSRESANHIKEISDRVVESVQELSDNATRLLNFVNTKVLADYDTLEDTGKNYHEAADHVDEMMSDVKEQIGRIQESLQHVNTANDSIEKTVNDSNGMLSVVWENNHGMEEEMKDISSSIEDMSGVVEQLQDSIRCFK</sequence>
<dbReference type="Pfam" id="PF00672">
    <property type="entry name" value="HAMP"/>
    <property type="match status" value="1"/>
</dbReference>
<name>A0ABT2SY36_9FIRM</name>
<evidence type="ECO:0000259" key="5">
    <source>
        <dbReference type="PROSITE" id="PS50111"/>
    </source>
</evidence>
<dbReference type="PANTHER" id="PTHR32089:SF112">
    <property type="entry name" value="LYSOZYME-LIKE PROTEIN-RELATED"/>
    <property type="match status" value="1"/>
</dbReference>
<dbReference type="PROSITE" id="PS50111">
    <property type="entry name" value="CHEMOTAXIS_TRANSDUC_2"/>
    <property type="match status" value="1"/>
</dbReference>
<reference evidence="7 8" key="1">
    <citation type="journal article" date="2021" name="ISME Commun">
        <title>Automated analysis of genomic sequences facilitates high-throughput and comprehensive description of bacteria.</title>
        <authorList>
            <person name="Hitch T.C.A."/>
        </authorList>
    </citation>
    <scope>NUCLEOTIDE SEQUENCE [LARGE SCALE GENOMIC DNA]</scope>
    <source>
        <strain evidence="7 8">Sanger_18</strain>
    </source>
</reference>
<organism evidence="7 8">
    <name type="scientific">Suilimivivens aceti</name>
    <dbReference type="NCBI Taxonomy" id="2981774"/>
    <lineage>
        <taxon>Bacteria</taxon>
        <taxon>Bacillati</taxon>
        <taxon>Bacillota</taxon>
        <taxon>Clostridia</taxon>
        <taxon>Lachnospirales</taxon>
        <taxon>Lachnospiraceae</taxon>
        <taxon>Suilimivivens</taxon>
    </lineage>
</organism>
<dbReference type="SMART" id="SM00304">
    <property type="entry name" value="HAMP"/>
    <property type="match status" value="1"/>
</dbReference>
<gene>
    <name evidence="7" type="ORF">OCV77_00150</name>
</gene>
<dbReference type="InterPro" id="IPR003660">
    <property type="entry name" value="HAMP_dom"/>
</dbReference>
<dbReference type="InterPro" id="IPR024478">
    <property type="entry name" value="HlyB_4HB_MCP"/>
</dbReference>
<dbReference type="PANTHER" id="PTHR32089">
    <property type="entry name" value="METHYL-ACCEPTING CHEMOTAXIS PROTEIN MCPB"/>
    <property type="match status" value="1"/>
</dbReference>
<dbReference type="Proteomes" id="UP001652432">
    <property type="component" value="Unassembled WGS sequence"/>
</dbReference>
<accession>A0ABT2SY36</accession>
<feature type="domain" description="HAMP" evidence="6">
    <location>
        <begin position="226"/>
        <end position="284"/>
    </location>
</feature>
<dbReference type="InterPro" id="IPR004089">
    <property type="entry name" value="MCPsignal_dom"/>
</dbReference>
<evidence type="ECO:0000256" key="4">
    <source>
        <dbReference type="SAM" id="Phobius"/>
    </source>
</evidence>
<evidence type="ECO:0000256" key="1">
    <source>
        <dbReference type="ARBA" id="ARBA00023224"/>
    </source>
</evidence>
<feature type="domain" description="Methyl-accepting transducer" evidence="5">
    <location>
        <begin position="289"/>
        <end position="547"/>
    </location>
</feature>
<dbReference type="SUPFAM" id="SSF58104">
    <property type="entry name" value="Methyl-accepting chemotaxis protein (MCP) signaling domain"/>
    <property type="match status" value="1"/>
</dbReference>
<dbReference type="SMART" id="SM00283">
    <property type="entry name" value="MA"/>
    <property type="match status" value="1"/>
</dbReference>
<dbReference type="RefSeq" id="WP_262572217.1">
    <property type="nucleotide sequence ID" value="NZ_JAOQKJ010000001.1"/>
</dbReference>
<comment type="caution">
    <text evidence="7">The sequence shown here is derived from an EMBL/GenBank/DDBJ whole genome shotgun (WGS) entry which is preliminary data.</text>
</comment>
<dbReference type="Pfam" id="PF12729">
    <property type="entry name" value="4HB_MCP_1"/>
    <property type="match status" value="1"/>
</dbReference>
<comment type="similarity">
    <text evidence="2">Belongs to the methyl-accepting chemotaxis (MCP) protein family.</text>
</comment>
<evidence type="ECO:0000313" key="7">
    <source>
        <dbReference type="EMBL" id="MCU6742924.1"/>
    </source>
</evidence>
<keyword evidence="1 3" id="KW-0807">Transducer</keyword>
<keyword evidence="4" id="KW-0472">Membrane</keyword>
<dbReference type="Gene3D" id="1.10.287.950">
    <property type="entry name" value="Methyl-accepting chemotaxis protein"/>
    <property type="match status" value="1"/>
</dbReference>
<protein>
    <submittedName>
        <fullName evidence="7">Methyl-accepting chemotaxis protein</fullName>
    </submittedName>
</protein>
<dbReference type="PROSITE" id="PS50885">
    <property type="entry name" value="HAMP"/>
    <property type="match status" value="1"/>
</dbReference>